<reference evidence="2" key="1">
    <citation type="submission" date="2021-02" db="EMBL/GenBank/DDBJ databases">
        <title>Genome sequence Cadophora malorum strain M34.</title>
        <authorList>
            <person name="Stefanovic E."/>
            <person name="Vu D."/>
            <person name="Scully C."/>
            <person name="Dijksterhuis J."/>
            <person name="Roader J."/>
            <person name="Houbraken J."/>
        </authorList>
    </citation>
    <scope>NUCLEOTIDE SEQUENCE</scope>
    <source>
        <strain evidence="2">M34</strain>
    </source>
</reference>
<protein>
    <recommendedName>
        <fullName evidence="4">Ubiquitin 3 binding protein But2 C-terminal domain-containing protein</fullName>
    </recommendedName>
</protein>
<feature type="signal peptide" evidence="1">
    <location>
        <begin position="1"/>
        <end position="18"/>
    </location>
</feature>
<evidence type="ECO:0008006" key="4">
    <source>
        <dbReference type="Google" id="ProtNLM"/>
    </source>
</evidence>
<dbReference type="Proteomes" id="UP000664132">
    <property type="component" value="Unassembled WGS sequence"/>
</dbReference>
<evidence type="ECO:0000313" key="3">
    <source>
        <dbReference type="Proteomes" id="UP000664132"/>
    </source>
</evidence>
<organism evidence="2 3">
    <name type="scientific">Cadophora malorum</name>
    <dbReference type="NCBI Taxonomy" id="108018"/>
    <lineage>
        <taxon>Eukaryota</taxon>
        <taxon>Fungi</taxon>
        <taxon>Dikarya</taxon>
        <taxon>Ascomycota</taxon>
        <taxon>Pezizomycotina</taxon>
        <taxon>Leotiomycetes</taxon>
        <taxon>Helotiales</taxon>
        <taxon>Ploettnerulaceae</taxon>
        <taxon>Cadophora</taxon>
    </lineage>
</organism>
<dbReference type="AlphaFoldDB" id="A0A8H7T532"/>
<gene>
    <name evidence="2" type="ORF">IFR04_011961</name>
</gene>
<accession>A0A8H7T532</accession>
<dbReference type="OrthoDB" id="5308323at2759"/>
<comment type="caution">
    <text evidence="2">The sequence shown here is derived from an EMBL/GenBank/DDBJ whole genome shotgun (WGS) entry which is preliminary data.</text>
</comment>
<keyword evidence="1" id="KW-0732">Signal</keyword>
<feature type="chain" id="PRO_5034931734" description="Ubiquitin 3 binding protein But2 C-terminal domain-containing protein" evidence="1">
    <location>
        <begin position="19"/>
        <end position="213"/>
    </location>
</feature>
<evidence type="ECO:0000313" key="2">
    <source>
        <dbReference type="EMBL" id="KAG4414885.1"/>
    </source>
</evidence>
<dbReference type="EMBL" id="JAFJYH010000244">
    <property type="protein sequence ID" value="KAG4414885.1"/>
    <property type="molecule type" value="Genomic_DNA"/>
</dbReference>
<name>A0A8H7T532_9HELO</name>
<keyword evidence="3" id="KW-1185">Reference proteome</keyword>
<sequence>MQLATTSLLAILATLGASLPTRTFQARACTTITPNAMKFLLSSDPDSGSNPNALNGPLIDRPDTKSFKFFQENIKANNRHELHQFVDFQVPPGSYSCALHVTDAGHTIESDVYIGDQHSSNLDSEMAKISVKSLVPNAFLRFPSYHDVDDNMDQSLVSANSFGTFSIANGTSPSTINSRACPPPLNSGKDGHLQFVFELKDSDVSRSRYFSCN</sequence>
<evidence type="ECO:0000256" key="1">
    <source>
        <dbReference type="SAM" id="SignalP"/>
    </source>
</evidence>
<proteinExistence type="predicted"/>